<evidence type="ECO:0000313" key="1">
    <source>
        <dbReference type="EMBL" id="MBW88360.1"/>
    </source>
</evidence>
<dbReference type="EMBL" id="GGEC01007877">
    <property type="protein sequence ID" value="MBW88360.1"/>
    <property type="molecule type" value="Transcribed_RNA"/>
</dbReference>
<protein>
    <submittedName>
        <fullName evidence="1">Uncharacterized protein</fullName>
    </submittedName>
</protein>
<sequence length="22" mass="2638">MNDKHKKHLASPELKIFRTKLC</sequence>
<dbReference type="AlphaFoldDB" id="A0A2P2J4I0"/>
<name>A0A2P2J4I0_RHIMU</name>
<reference evidence="1" key="1">
    <citation type="submission" date="2018-02" db="EMBL/GenBank/DDBJ databases">
        <title>Rhizophora mucronata_Transcriptome.</title>
        <authorList>
            <person name="Meera S.P."/>
            <person name="Sreeshan A."/>
            <person name="Augustine A."/>
        </authorList>
    </citation>
    <scope>NUCLEOTIDE SEQUENCE</scope>
    <source>
        <tissue evidence="1">Leaf</tissue>
    </source>
</reference>
<proteinExistence type="predicted"/>
<accession>A0A2P2J4I0</accession>
<organism evidence="1">
    <name type="scientific">Rhizophora mucronata</name>
    <name type="common">Asiatic mangrove</name>
    <dbReference type="NCBI Taxonomy" id="61149"/>
    <lineage>
        <taxon>Eukaryota</taxon>
        <taxon>Viridiplantae</taxon>
        <taxon>Streptophyta</taxon>
        <taxon>Embryophyta</taxon>
        <taxon>Tracheophyta</taxon>
        <taxon>Spermatophyta</taxon>
        <taxon>Magnoliopsida</taxon>
        <taxon>eudicotyledons</taxon>
        <taxon>Gunneridae</taxon>
        <taxon>Pentapetalae</taxon>
        <taxon>rosids</taxon>
        <taxon>fabids</taxon>
        <taxon>Malpighiales</taxon>
        <taxon>Rhizophoraceae</taxon>
        <taxon>Rhizophora</taxon>
    </lineage>
</organism>